<evidence type="ECO:0000313" key="3">
    <source>
        <dbReference type="Proteomes" id="UP000218209"/>
    </source>
</evidence>
<feature type="region of interest" description="Disordered" evidence="1">
    <location>
        <begin position="357"/>
        <end position="384"/>
    </location>
</feature>
<feature type="compositionally biased region" description="Basic and acidic residues" evidence="1">
    <location>
        <begin position="359"/>
        <end position="369"/>
    </location>
</feature>
<feature type="region of interest" description="Disordered" evidence="1">
    <location>
        <begin position="1"/>
        <end position="166"/>
    </location>
</feature>
<feature type="compositionally biased region" description="Low complexity" evidence="1">
    <location>
        <begin position="97"/>
        <end position="112"/>
    </location>
</feature>
<proteinExistence type="predicted"/>
<feature type="compositionally biased region" description="Low complexity" evidence="1">
    <location>
        <begin position="76"/>
        <end position="85"/>
    </location>
</feature>
<feature type="region of interest" description="Disordered" evidence="1">
    <location>
        <begin position="414"/>
        <end position="506"/>
    </location>
</feature>
<accession>A0A1X6NXC9</accession>
<sequence>MRSWMGGRTRLLAAEKTDRASVQKRFFSQQRTHHNAVPGAAAGYGAPAPTGGASGGGSTAGAGGRTEVRSSRKDVLASLDLLALSQDGSKRGRPARRATPLRPAGDSAAAPASRPPPANYHRSKRPRMAEDVHEGLVDEQPMRAEPSGERSAQRNHAKRRLDDLPAIPDRVVRQRVEARDVLGVDDGFGASPSYDRRGVPPSAGHAPPPQSSSDGEISSLHGIRLFENDEDVTVRFQQQRRRTPSSSTLLDYRRGAPLADFPRQADDRCSLPPMASAAFLSHQAGVSLGASAAAAATAPDGSSSPFFSVQSGRGPAPSFALPAAATYGAPDFVGHQAANLEDDSPPAYRSRFVEVSADGGERRIPREPDAAGTASGSDSLRVAPRSMRRRLDDGFGVGDVVPATVARRSDPFDFSNAFRSGGTRLPPRSGAHVERPSVASWADEAMHLPGEDERPADGRRPHPAPSLRAHHDDDAFGGVAGHPLDGGGGGPAPLPSPRSIPSSSSCDLEVKVAPRVSLRVDPIAPSALSAELGVLERKFLGVVDKATGSAFCGTRRARSAAGRRPATLGQPGQQQSRASLAMPIGVARSNGVDSLGAPVADGKRSLSAGLPGGTASAKAGVGDAGCSVGIGSEAGSSARQSFSSSRHASNSSHSVSNPLASTSCHIDAGLA</sequence>
<keyword evidence="3" id="KW-1185">Reference proteome</keyword>
<protein>
    <submittedName>
        <fullName evidence="2">Uncharacterized protein</fullName>
    </submittedName>
</protein>
<feature type="compositionally biased region" description="Gly residues" evidence="1">
    <location>
        <begin position="52"/>
        <end position="64"/>
    </location>
</feature>
<feature type="compositionally biased region" description="Gly residues" evidence="1">
    <location>
        <begin position="478"/>
        <end position="491"/>
    </location>
</feature>
<evidence type="ECO:0000313" key="2">
    <source>
        <dbReference type="EMBL" id="OSX73180.1"/>
    </source>
</evidence>
<feature type="compositionally biased region" description="Low complexity" evidence="1">
    <location>
        <begin position="633"/>
        <end position="661"/>
    </location>
</feature>
<dbReference type="AlphaFoldDB" id="A0A1X6NXC9"/>
<feature type="compositionally biased region" description="Basic and acidic residues" evidence="1">
    <location>
        <begin position="66"/>
        <end position="75"/>
    </location>
</feature>
<name>A0A1X6NXC9_PORUM</name>
<feature type="region of interest" description="Disordered" evidence="1">
    <location>
        <begin position="633"/>
        <end position="671"/>
    </location>
</feature>
<feature type="region of interest" description="Disordered" evidence="1">
    <location>
        <begin position="183"/>
        <end position="217"/>
    </location>
</feature>
<dbReference type="Proteomes" id="UP000218209">
    <property type="component" value="Unassembled WGS sequence"/>
</dbReference>
<organism evidence="2 3">
    <name type="scientific">Porphyra umbilicalis</name>
    <name type="common">Purple laver</name>
    <name type="synonym">Red alga</name>
    <dbReference type="NCBI Taxonomy" id="2786"/>
    <lineage>
        <taxon>Eukaryota</taxon>
        <taxon>Rhodophyta</taxon>
        <taxon>Bangiophyceae</taxon>
        <taxon>Bangiales</taxon>
        <taxon>Bangiaceae</taxon>
        <taxon>Porphyra</taxon>
    </lineage>
</organism>
<feature type="compositionally biased region" description="Basic and acidic residues" evidence="1">
    <location>
        <begin position="444"/>
        <end position="460"/>
    </location>
</feature>
<feature type="region of interest" description="Disordered" evidence="1">
    <location>
        <begin position="557"/>
        <end position="577"/>
    </location>
</feature>
<evidence type="ECO:0000256" key="1">
    <source>
        <dbReference type="SAM" id="MobiDB-lite"/>
    </source>
</evidence>
<dbReference type="EMBL" id="KV919013">
    <property type="protein sequence ID" value="OSX73180.1"/>
    <property type="molecule type" value="Genomic_DNA"/>
</dbReference>
<feature type="compositionally biased region" description="Low complexity" evidence="1">
    <location>
        <begin position="39"/>
        <end position="51"/>
    </location>
</feature>
<feature type="compositionally biased region" description="Basic and acidic residues" evidence="1">
    <location>
        <begin position="127"/>
        <end position="152"/>
    </location>
</feature>
<reference evidence="2 3" key="1">
    <citation type="submission" date="2017-03" db="EMBL/GenBank/DDBJ databases">
        <title>WGS assembly of Porphyra umbilicalis.</title>
        <authorList>
            <person name="Brawley S.H."/>
            <person name="Blouin N.A."/>
            <person name="Ficko-Blean E."/>
            <person name="Wheeler G.L."/>
            <person name="Lohr M."/>
            <person name="Goodson H.V."/>
            <person name="Jenkins J.W."/>
            <person name="Blaby-Haas C.E."/>
            <person name="Helliwell K.E."/>
            <person name="Chan C."/>
            <person name="Marriage T."/>
            <person name="Bhattacharya D."/>
            <person name="Klein A.S."/>
            <person name="Badis Y."/>
            <person name="Brodie J."/>
            <person name="Cao Y."/>
            <person name="Collen J."/>
            <person name="Dittami S.M."/>
            <person name="Gachon C.M."/>
            <person name="Green B.R."/>
            <person name="Karpowicz S."/>
            <person name="Kim J.W."/>
            <person name="Kudahl U."/>
            <person name="Lin S."/>
            <person name="Michel G."/>
            <person name="Mittag M."/>
            <person name="Olson B.J."/>
            <person name="Pangilinan J."/>
            <person name="Peng Y."/>
            <person name="Qiu H."/>
            <person name="Shu S."/>
            <person name="Singer J.T."/>
            <person name="Smith A.G."/>
            <person name="Sprecher B.N."/>
            <person name="Wagner V."/>
            <person name="Wang W."/>
            <person name="Wang Z.-Y."/>
            <person name="Yan J."/>
            <person name="Yarish C."/>
            <person name="Zoeuner-Riek S."/>
            <person name="Zhuang Y."/>
            <person name="Zou Y."/>
            <person name="Lindquist E.A."/>
            <person name="Grimwood J."/>
            <person name="Barry K."/>
            <person name="Rokhsar D.S."/>
            <person name="Schmutz J."/>
            <person name="Stiller J.W."/>
            <person name="Grossman A.R."/>
            <person name="Prochnik S.E."/>
        </authorList>
    </citation>
    <scope>NUCLEOTIDE SEQUENCE [LARGE SCALE GENOMIC DNA]</scope>
    <source>
        <strain evidence="2">4086291</strain>
    </source>
</reference>
<gene>
    <name evidence="2" type="ORF">BU14_0371s0014</name>
</gene>